<evidence type="ECO:0000313" key="7">
    <source>
        <dbReference type="EMBL" id="CUU70425.1"/>
    </source>
</evidence>
<dbReference type="EC" id="6.3.2.5" evidence="3"/>
<keyword evidence="1 3" id="KW-0210">Decarboxylase</keyword>
<comment type="function">
    <text evidence="4">Catalyzes two steps in the biosynthesis of coenzyme A. In the first step cysteine is conjugated to 4'-phosphopantothenate to form 4-phosphopantothenoylcysteine, in the latter compound is decarboxylated to form 4'-phosphopantotheine.</text>
</comment>
<name>A0A0S4R7M3_CAMHY</name>
<dbReference type="HAMAP" id="MF_02225">
    <property type="entry name" value="CoaBC"/>
    <property type="match status" value="1"/>
</dbReference>
<comment type="pathway">
    <text evidence="3 4">Cofactor biosynthesis; coenzyme A biosynthesis; CoA from (R)-pantothenate: step 2/5.</text>
</comment>
<proteinExistence type="inferred from homology"/>
<evidence type="ECO:0000259" key="6">
    <source>
        <dbReference type="Pfam" id="PF04127"/>
    </source>
</evidence>
<dbReference type="GO" id="GO:0071513">
    <property type="term" value="C:phosphopantothenoylcysteine decarboxylase complex"/>
    <property type="evidence" value="ECO:0007669"/>
    <property type="project" value="TreeGrafter"/>
</dbReference>
<comment type="caution">
    <text evidence="3">Lacks conserved residue(s) required for the propagation of feature annotation.</text>
</comment>
<evidence type="ECO:0000256" key="2">
    <source>
        <dbReference type="ARBA" id="ARBA00023239"/>
    </source>
</evidence>
<dbReference type="Proteomes" id="UP000052237">
    <property type="component" value="Unassembled WGS sequence"/>
</dbReference>
<dbReference type="GO" id="GO:0015941">
    <property type="term" value="P:pantothenate catabolic process"/>
    <property type="evidence" value="ECO:0007669"/>
    <property type="project" value="InterPro"/>
</dbReference>
<comment type="catalytic activity">
    <reaction evidence="3 4">
        <text>(R)-4'-phosphopantothenate + L-cysteine + CTP = N-[(R)-4-phosphopantothenoyl]-L-cysteine + CMP + diphosphate + H(+)</text>
        <dbReference type="Rhea" id="RHEA:19397"/>
        <dbReference type="ChEBI" id="CHEBI:10986"/>
        <dbReference type="ChEBI" id="CHEBI:15378"/>
        <dbReference type="ChEBI" id="CHEBI:33019"/>
        <dbReference type="ChEBI" id="CHEBI:35235"/>
        <dbReference type="ChEBI" id="CHEBI:37563"/>
        <dbReference type="ChEBI" id="CHEBI:59458"/>
        <dbReference type="ChEBI" id="CHEBI:60377"/>
        <dbReference type="EC" id="6.3.2.5"/>
    </reaction>
</comment>
<dbReference type="EMBL" id="FAVB01000001">
    <property type="protein sequence ID" value="CUU70425.1"/>
    <property type="molecule type" value="Genomic_DNA"/>
</dbReference>
<keyword evidence="3" id="KW-0479">Metal-binding</keyword>
<dbReference type="InterPro" id="IPR005252">
    <property type="entry name" value="CoaBC"/>
</dbReference>
<dbReference type="InterPro" id="IPR035929">
    <property type="entry name" value="CoaB-like_sf"/>
</dbReference>
<feature type="region of interest" description="Phosphopantothenoylcysteine decarboxylase" evidence="3">
    <location>
        <begin position="1"/>
        <end position="187"/>
    </location>
</feature>
<feature type="domain" description="Flavoprotein" evidence="5">
    <location>
        <begin position="5"/>
        <end position="171"/>
    </location>
</feature>
<comment type="caution">
    <text evidence="7">The sequence shown here is derived from an EMBL/GenBank/DDBJ whole genome shotgun (WGS) entry which is preliminary data.</text>
</comment>
<comment type="function">
    <text evidence="3">Catalyzes two sequential steps in the biosynthesis of coenzyme A. In the first step cysteine is conjugated to 4'-phosphopantothenate to form 4-phosphopantothenoylcysteine. In the second step the latter compound is decarboxylated to form 4'-phosphopantotheine.</text>
</comment>
<keyword evidence="3 4" id="KW-0288">FMN</keyword>
<feature type="binding site" evidence="3">
    <location>
        <position position="335"/>
    </location>
    <ligand>
        <name>CTP</name>
        <dbReference type="ChEBI" id="CHEBI:37563"/>
    </ligand>
</feature>
<accession>A0A0S4R7M3</accession>
<dbReference type="UniPathway" id="UPA00241">
    <property type="reaction ID" value="UER00353"/>
</dbReference>
<evidence type="ECO:0000256" key="1">
    <source>
        <dbReference type="ARBA" id="ARBA00022793"/>
    </source>
</evidence>
<dbReference type="Gene3D" id="3.40.50.1950">
    <property type="entry name" value="Flavin prenyltransferase-like"/>
    <property type="match status" value="1"/>
</dbReference>
<dbReference type="SUPFAM" id="SSF102645">
    <property type="entry name" value="CoaB-like"/>
    <property type="match status" value="1"/>
</dbReference>
<dbReference type="GO" id="GO:0004633">
    <property type="term" value="F:phosphopantothenoylcysteine decarboxylase activity"/>
    <property type="evidence" value="ECO:0007669"/>
    <property type="project" value="UniProtKB-UniRule"/>
</dbReference>
<feature type="region of interest" description="Phosphopantothenate--cysteine ligase" evidence="3">
    <location>
        <begin position="188"/>
        <end position="388"/>
    </location>
</feature>
<evidence type="ECO:0000259" key="5">
    <source>
        <dbReference type="Pfam" id="PF02441"/>
    </source>
</evidence>
<dbReference type="InterPro" id="IPR007085">
    <property type="entry name" value="DNA/pantothenate-metab_flavo_C"/>
</dbReference>
<feature type="binding site" evidence="3">
    <location>
        <position position="284"/>
    </location>
    <ligand>
        <name>CTP</name>
        <dbReference type="ChEBI" id="CHEBI:37563"/>
    </ligand>
</feature>
<protein>
    <recommendedName>
        <fullName evidence="3">Coenzyme A biosynthesis bifunctional protein CoaBC</fullName>
    </recommendedName>
    <alternativeName>
        <fullName evidence="3">DNA/pantothenate metabolism flavoprotein</fullName>
    </alternativeName>
    <alternativeName>
        <fullName evidence="3">Phosphopantothenoylcysteine synthetase/decarboxylase</fullName>
        <shortName evidence="3">PPCS-PPCDC</shortName>
    </alternativeName>
    <domain>
        <recommendedName>
            <fullName evidence="3">Phosphopantothenoylcysteine decarboxylase</fullName>
            <shortName evidence="3">PPC decarboxylase</shortName>
            <shortName evidence="3">PPC-DC</shortName>
            <ecNumber evidence="3">4.1.1.36</ecNumber>
        </recommendedName>
        <alternativeName>
            <fullName evidence="3">CoaC</fullName>
        </alternativeName>
    </domain>
    <domain>
        <recommendedName>
            <fullName evidence="3">Phosphopantothenate--cysteine ligase</fullName>
            <ecNumber evidence="3">6.3.2.5</ecNumber>
        </recommendedName>
        <alternativeName>
            <fullName evidence="3">CoaB</fullName>
        </alternativeName>
        <alternativeName>
            <fullName evidence="3">Phosphopantothenoylcysteine synthetase</fullName>
            <shortName evidence="3">PPC synthetase</shortName>
            <shortName evidence="3">PPC-S</shortName>
        </alternativeName>
    </domain>
</protein>
<dbReference type="GO" id="GO:0046872">
    <property type="term" value="F:metal ion binding"/>
    <property type="evidence" value="ECO:0007669"/>
    <property type="project" value="UniProtKB-KW"/>
</dbReference>
<feature type="domain" description="DNA/pantothenate metabolism flavoprotein C-terminal" evidence="6">
    <location>
        <begin position="184"/>
        <end position="383"/>
    </location>
</feature>
<comment type="cofactor">
    <cofactor evidence="3">
        <name>Mg(2+)</name>
        <dbReference type="ChEBI" id="CHEBI:18420"/>
    </cofactor>
</comment>
<keyword evidence="3 4" id="KW-0436">Ligase</keyword>
<organism evidence="7 8">
    <name type="scientific">Campylobacter hyointestinalis subsp. hyointestinalis</name>
    <dbReference type="NCBI Taxonomy" id="91352"/>
    <lineage>
        <taxon>Bacteria</taxon>
        <taxon>Pseudomonadati</taxon>
        <taxon>Campylobacterota</taxon>
        <taxon>Epsilonproteobacteria</taxon>
        <taxon>Campylobacterales</taxon>
        <taxon>Campylobacteraceae</taxon>
        <taxon>Campylobacter</taxon>
    </lineage>
</organism>
<feature type="active site" description="Proton donor" evidence="3">
    <location>
        <position position="155"/>
    </location>
</feature>
<evidence type="ECO:0000256" key="3">
    <source>
        <dbReference type="HAMAP-Rule" id="MF_02225"/>
    </source>
</evidence>
<dbReference type="SUPFAM" id="SSF52507">
    <property type="entry name" value="Homo-oligomeric flavin-containing Cys decarboxylases, HFCD"/>
    <property type="match status" value="1"/>
</dbReference>
<feature type="binding site" evidence="3">
    <location>
        <position position="315"/>
    </location>
    <ligand>
        <name>CTP</name>
        <dbReference type="ChEBI" id="CHEBI:37563"/>
    </ligand>
</feature>
<feature type="binding site" evidence="3">
    <location>
        <position position="274"/>
    </location>
    <ligand>
        <name>CTP</name>
        <dbReference type="ChEBI" id="CHEBI:37563"/>
    </ligand>
</feature>
<sequence length="388" mass="42901">MMKNKRVLLAVCGSVSFYKAYEILSMLKKERANVRVMLSDGALKFTNILSFEALCDEKVLSSVSEDWQKGVNHINYSKNDLIIIAPASANTINKIAYGIADSVFLQTILASTCPKLIAPSANNNMLENFATKKSLEILSQNGYEICEPVSKTLACKDFGKGALNEPKTIVAMARRILNKDEFYANKKVIITGGATTEKIDDVRGITNFSSGKMAKALADAFYYAGSEVIFISSTQFEVPYKIVKFQSSNELLETLNSQKVKGNDLLVMCAAVSDYIPKNKFNGKMKKDENGLNLELILNKDILKNINLNCKKIGFKMEMDKKTAVQNALNLLKDKNLDAVCLNVLGGDIHFGSDETSICFITKTDSKSTELKSKFEVAKDIVEFSKSI</sequence>
<evidence type="ECO:0000313" key="8">
    <source>
        <dbReference type="Proteomes" id="UP000052237"/>
    </source>
</evidence>
<dbReference type="InterPro" id="IPR036551">
    <property type="entry name" value="Flavin_trans-like"/>
</dbReference>
<keyword evidence="3 4" id="KW-0285">Flavoprotein</keyword>
<evidence type="ECO:0000256" key="4">
    <source>
        <dbReference type="RuleBase" id="RU364078"/>
    </source>
</evidence>
<comment type="pathway">
    <text evidence="3 4">Cofactor biosynthesis; coenzyme A biosynthesis; CoA from (R)-pantothenate: step 3/5.</text>
</comment>
<dbReference type="InterPro" id="IPR003382">
    <property type="entry name" value="Flavoprotein"/>
</dbReference>
<comment type="catalytic activity">
    <reaction evidence="3 4">
        <text>N-[(R)-4-phosphopantothenoyl]-L-cysteine + H(+) = (R)-4'-phosphopantetheine + CO2</text>
        <dbReference type="Rhea" id="RHEA:16793"/>
        <dbReference type="ChEBI" id="CHEBI:15378"/>
        <dbReference type="ChEBI" id="CHEBI:16526"/>
        <dbReference type="ChEBI" id="CHEBI:59458"/>
        <dbReference type="ChEBI" id="CHEBI:61723"/>
        <dbReference type="EC" id="4.1.1.36"/>
    </reaction>
</comment>
<gene>
    <name evidence="3 7" type="primary">coaBC</name>
    <name evidence="7" type="ORF">ERS686654_00246</name>
</gene>
<dbReference type="Pfam" id="PF02441">
    <property type="entry name" value="Flavoprotein"/>
    <property type="match status" value="1"/>
</dbReference>
<keyword evidence="8" id="KW-1185">Reference proteome</keyword>
<dbReference type="AlphaFoldDB" id="A0A0S4R7M3"/>
<comment type="similarity">
    <text evidence="3 4">In the C-terminal section; belongs to the PPC synthetase family.</text>
</comment>
<dbReference type="EC" id="4.1.1.36" evidence="3"/>
<dbReference type="NCBIfam" id="TIGR00521">
    <property type="entry name" value="coaBC_dfp"/>
    <property type="match status" value="1"/>
</dbReference>
<dbReference type="PANTHER" id="PTHR14359">
    <property type="entry name" value="HOMO-OLIGOMERIC FLAVIN CONTAINING CYS DECARBOXYLASE FAMILY"/>
    <property type="match status" value="1"/>
</dbReference>
<dbReference type="GO" id="GO:0004632">
    <property type="term" value="F:phosphopantothenate--cysteine ligase activity"/>
    <property type="evidence" value="ECO:0007669"/>
    <property type="project" value="UniProtKB-UniRule"/>
</dbReference>
<dbReference type="Pfam" id="PF04127">
    <property type="entry name" value="DFP"/>
    <property type="match status" value="1"/>
</dbReference>
<keyword evidence="2 3" id="KW-0456">Lyase</keyword>
<dbReference type="Gene3D" id="3.40.50.10300">
    <property type="entry name" value="CoaB-like"/>
    <property type="match status" value="1"/>
</dbReference>
<dbReference type="GO" id="GO:0015937">
    <property type="term" value="P:coenzyme A biosynthetic process"/>
    <property type="evidence" value="ECO:0007669"/>
    <property type="project" value="UniProtKB-UniRule"/>
</dbReference>
<reference evidence="7 8" key="1">
    <citation type="submission" date="2015-11" db="EMBL/GenBank/DDBJ databases">
        <authorList>
            <consortium name="Pathogen Informatics"/>
        </authorList>
    </citation>
    <scope>NUCLEOTIDE SEQUENCE [LARGE SCALE GENOMIC DNA]</scope>
    <source>
        <strain evidence="7 8">006A-0059</strain>
    </source>
</reference>
<dbReference type="GO" id="GO:0010181">
    <property type="term" value="F:FMN binding"/>
    <property type="evidence" value="ECO:0007669"/>
    <property type="project" value="UniProtKB-UniRule"/>
</dbReference>
<keyword evidence="3" id="KW-0511">Multifunctional enzyme</keyword>
<keyword evidence="3" id="KW-0460">Magnesium</keyword>
<comment type="cofactor">
    <cofactor evidence="3">
        <name>FMN</name>
        <dbReference type="ChEBI" id="CHEBI:58210"/>
    </cofactor>
    <text evidence="3">Binds 1 FMN per subunit.</text>
</comment>
<dbReference type="RefSeq" id="WP_059427170.1">
    <property type="nucleotide sequence ID" value="NZ_FAUV01000001.1"/>
</dbReference>
<comment type="similarity">
    <text evidence="3 4">In the N-terminal section; belongs to the HFCD (homo-oligomeric flavin containing Cys decarboxylase) superfamily.</text>
</comment>
<dbReference type="PANTHER" id="PTHR14359:SF6">
    <property type="entry name" value="PHOSPHOPANTOTHENOYLCYSTEINE DECARBOXYLASE"/>
    <property type="match status" value="1"/>
</dbReference>